<dbReference type="PANTHER" id="PTHR34599">
    <property type="entry name" value="PEROXIDASE-RELATED"/>
    <property type="match status" value="1"/>
</dbReference>
<dbReference type="AlphaFoldDB" id="A0A2V3IQI3"/>
<keyword evidence="3" id="KW-1185">Reference proteome</keyword>
<dbReference type="OrthoDB" id="9997027at2759"/>
<proteinExistence type="predicted"/>
<evidence type="ECO:0000313" key="3">
    <source>
        <dbReference type="Proteomes" id="UP000247409"/>
    </source>
</evidence>
<dbReference type="GO" id="GO:0004601">
    <property type="term" value="F:peroxidase activity"/>
    <property type="evidence" value="ECO:0007669"/>
    <property type="project" value="UniProtKB-KW"/>
</dbReference>
<dbReference type="Proteomes" id="UP000247409">
    <property type="component" value="Unassembled WGS sequence"/>
</dbReference>
<dbReference type="SUPFAM" id="SSF48317">
    <property type="entry name" value="Acid phosphatase/Vanadium-dependent haloperoxidase"/>
    <property type="match status" value="1"/>
</dbReference>
<evidence type="ECO:0000313" key="2">
    <source>
        <dbReference type="EMBL" id="PXF44371.1"/>
    </source>
</evidence>
<keyword evidence="2" id="KW-0575">Peroxidase</keyword>
<dbReference type="InterPro" id="IPR036938">
    <property type="entry name" value="PAP2/HPO_sf"/>
</dbReference>
<dbReference type="Gene3D" id="1.10.606.10">
    <property type="entry name" value="Vanadium-containing Chloroperoxidase, domain 2"/>
    <property type="match status" value="1"/>
</dbReference>
<comment type="caution">
    <text evidence="2">The sequence shown here is derived from an EMBL/GenBank/DDBJ whole genome shotgun (WGS) entry which is preliminary data.</text>
</comment>
<keyword evidence="1" id="KW-0732">Signal</keyword>
<name>A0A2V3IQI3_9FLOR</name>
<feature type="chain" id="PRO_5016113412" evidence="1">
    <location>
        <begin position="20"/>
        <end position="562"/>
    </location>
</feature>
<dbReference type="Gene3D" id="1.20.144.10">
    <property type="entry name" value="Phosphatidic acid phosphatase type 2/haloperoxidase"/>
    <property type="match status" value="1"/>
</dbReference>
<gene>
    <name evidence="2" type="ORF">BWQ96_05891</name>
</gene>
<dbReference type="InterPro" id="IPR016119">
    <property type="entry name" value="Br/Cl_peroxidase_C"/>
</dbReference>
<evidence type="ECO:0000256" key="1">
    <source>
        <dbReference type="SAM" id="SignalP"/>
    </source>
</evidence>
<dbReference type="CDD" id="cd03398">
    <property type="entry name" value="PAP2_haloperoxidase"/>
    <property type="match status" value="1"/>
</dbReference>
<dbReference type="InterPro" id="IPR052559">
    <property type="entry name" value="V-haloperoxidase"/>
</dbReference>
<organism evidence="2 3">
    <name type="scientific">Gracilariopsis chorda</name>
    <dbReference type="NCBI Taxonomy" id="448386"/>
    <lineage>
        <taxon>Eukaryota</taxon>
        <taxon>Rhodophyta</taxon>
        <taxon>Florideophyceae</taxon>
        <taxon>Rhodymeniophycidae</taxon>
        <taxon>Gracilariales</taxon>
        <taxon>Gracilariaceae</taxon>
        <taxon>Gracilariopsis</taxon>
    </lineage>
</organism>
<dbReference type="EMBL" id="NBIV01000093">
    <property type="protein sequence ID" value="PXF44371.1"/>
    <property type="molecule type" value="Genomic_DNA"/>
</dbReference>
<dbReference type="PANTHER" id="PTHR34599:SF1">
    <property type="entry name" value="PHOSPHATIDIC ACID PHOSPHATASE TYPE 2_HALOPEROXIDASE DOMAIN-CONTAINING PROTEIN"/>
    <property type="match status" value="1"/>
</dbReference>
<sequence length="562" mass="61607">MKILQLVFVAALLLWACSATTTAPKVVRQQSCSSTADCPSSPFVRCVRGSCVDLRQGISALLPGGNNPAPVAPAGPPRNVGNACQSIRDCDSGLVCVDQNPGGRCEEVDGMIGLASFVVNLIQEDYSPPSGRDPDPDQGGPTRTSRAMAIIFLAAHDAFATVTGEFRTRTNLRSLRTASQRIRSAVQSLDDDEVEKEAVFAMQAAALTAAKLLYPSRRRTIDPVLDAVTEGARSEFVEFGETFGEELFESRLNDGSQRPQLDDEFEIGELLRHQPDPNFPIVENDPNAVQRNFGRFWGEVTPFAIRDVERDAFLGPFPELPSREYRENLEEVTIMGECNEFTNDDGILLQDIGIFWGYDGAPRLGTPPRLFLQTVLAIDEVQELSLPHSVRAITAVGVSMADAGIAAWYWKFFYDLWRPTSGVRNDTITPDPDWDPRGLPLSNLDRTPRPPECVGLNPDFPAYPSGHATFGAAAFFTIAKVLGKETKDLVATITSDEFNGRTTEGTTGEVRRVLTQTIDLQEAIDQNNAGRVYLGVHWRFDSDGGELVGKQISEFAARQFSI</sequence>
<reference evidence="2 3" key="1">
    <citation type="journal article" date="2018" name="Mol. Biol. Evol.">
        <title>Analysis of the draft genome of the red seaweed Gracilariopsis chorda provides insights into genome size evolution in Rhodophyta.</title>
        <authorList>
            <person name="Lee J."/>
            <person name="Yang E.C."/>
            <person name="Graf L."/>
            <person name="Yang J.H."/>
            <person name="Qiu H."/>
            <person name="Zel Zion U."/>
            <person name="Chan C.X."/>
            <person name="Stephens T.G."/>
            <person name="Weber A.P.M."/>
            <person name="Boo G.H."/>
            <person name="Boo S.M."/>
            <person name="Kim K.M."/>
            <person name="Shin Y."/>
            <person name="Jung M."/>
            <person name="Lee S.J."/>
            <person name="Yim H.S."/>
            <person name="Lee J.H."/>
            <person name="Bhattacharya D."/>
            <person name="Yoon H.S."/>
        </authorList>
    </citation>
    <scope>NUCLEOTIDE SEQUENCE [LARGE SCALE GENOMIC DNA]</scope>
    <source>
        <strain evidence="2 3">SKKU-2015</strain>
        <tissue evidence="2">Whole body</tissue>
    </source>
</reference>
<protein>
    <submittedName>
        <fullName evidence="2">Vanadium chloroperoxidase</fullName>
    </submittedName>
</protein>
<keyword evidence="2" id="KW-0560">Oxidoreductase</keyword>
<accession>A0A2V3IQI3</accession>
<feature type="signal peptide" evidence="1">
    <location>
        <begin position="1"/>
        <end position="19"/>
    </location>
</feature>